<evidence type="ECO:0000313" key="4">
    <source>
        <dbReference type="EMBL" id="MIU28389.1"/>
    </source>
</evidence>
<dbReference type="Proteomes" id="UP000839618">
    <property type="component" value="Unassembled WGS sequence"/>
</dbReference>
<dbReference type="RefSeq" id="WP_070811989.1">
    <property type="nucleotide sequence ID" value="NZ_MLSW01000024.1"/>
</dbReference>
<name>A0A3I6N882_SALER</name>
<dbReference type="EMBL" id="RSTY01000057">
    <property type="protein sequence ID" value="MIU28389.1"/>
    <property type="molecule type" value="Genomic_DNA"/>
</dbReference>
<accession>A0A3I6N882</accession>
<comment type="caution">
    <text evidence="4">The sequence shown here is derived from an EMBL/GenBank/DDBJ whole genome shotgun (WGS) entry which is preliminary data.</text>
</comment>
<evidence type="ECO:0000313" key="3">
    <source>
        <dbReference type="EMBL" id="MIT93239.1"/>
    </source>
</evidence>
<evidence type="ECO:0000313" key="1">
    <source>
        <dbReference type="EMBL" id="EDH2518305.1"/>
    </source>
</evidence>
<sequence length="91" mass="10549">MIDFKPMFENEQIRDIVLFLSGRKENGISHPQLDGYCTMHGNKRISNIELISIVKKMRENGDISFNGKGGYKKGPNWKEPRFVTEKKYGIE</sequence>
<protein>
    <submittedName>
        <fullName evidence="4">Uncharacterized protein</fullName>
    </submittedName>
</protein>
<organism evidence="4">
    <name type="scientific">Salmonella enterica</name>
    <name type="common">Salmonella choleraesuis</name>
    <dbReference type="NCBI Taxonomy" id="28901"/>
    <lineage>
        <taxon>Bacteria</taxon>
        <taxon>Pseudomonadati</taxon>
        <taxon>Pseudomonadota</taxon>
        <taxon>Gammaproteobacteria</taxon>
        <taxon>Enterobacterales</taxon>
        <taxon>Enterobacteriaceae</taxon>
        <taxon>Salmonella</taxon>
    </lineage>
</organism>
<proteinExistence type="predicted"/>
<dbReference type="Proteomes" id="UP000839515">
    <property type="component" value="Unassembled WGS sequence"/>
</dbReference>
<dbReference type="AlphaFoldDB" id="A0A3I6N882"/>
<dbReference type="Proteomes" id="UP000839513">
    <property type="component" value="Unassembled WGS sequence"/>
</dbReference>
<gene>
    <name evidence="3" type="ORF">ATP91_23655</name>
    <name evidence="4" type="ORF">ATR96_26835</name>
    <name evidence="2" type="ORF">EEN88_24235</name>
    <name evidence="1" type="ORF">GC609_24265</name>
</gene>
<reference evidence="1" key="2">
    <citation type="submission" date="2019-10" db="EMBL/GenBank/DDBJ databases">
        <authorList>
            <consortium name="PulseNet: The National Subtyping Network for Foodborne Disease Surveillance"/>
            <person name="Tarr C.L."/>
            <person name="Trees E."/>
            <person name="Katz L.S."/>
            <person name="Carleton-Romer H.A."/>
            <person name="Stroika S."/>
            <person name="Kucerova Z."/>
            <person name="Roache K.F."/>
            <person name="Sabol A.L."/>
            <person name="Besser J."/>
            <person name="Gerner-Smidt P."/>
        </authorList>
    </citation>
    <scope>NUCLEOTIDE SEQUENCE [LARGE SCALE GENOMIC DNA]</scope>
    <source>
        <strain evidence="2">PNUSAS059687</strain>
        <strain evidence="1">PNUSAS109563</strain>
    </source>
</reference>
<evidence type="ECO:0000313" key="2">
    <source>
        <dbReference type="EMBL" id="MHT00769.1"/>
    </source>
</evidence>
<dbReference type="EMBL" id="RSTU01000029">
    <property type="protein sequence ID" value="MIT93239.1"/>
    <property type="molecule type" value="Genomic_DNA"/>
</dbReference>
<dbReference type="Proteomes" id="UP000885302">
    <property type="component" value="Unassembled WGS sequence"/>
</dbReference>
<reference evidence="4" key="1">
    <citation type="submission" date="2018-07" db="EMBL/GenBank/DDBJ databases">
        <authorList>
            <consortium name="GenomeTrakr network: Whole genome sequencing for foodborne pathogen traceback"/>
        </authorList>
    </citation>
    <scope>NUCLEOTIDE SEQUENCE [LARGE SCALE GENOMIC DNA]</scope>
    <source>
        <strain evidence="3">CFSAN034428</strain>
        <strain evidence="4">MOD1-Lipp-451</strain>
    </source>
</reference>
<dbReference type="EMBL" id="AAMGXV010000017">
    <property type="protein sequence ID" value="EDH2518305.1"/>
    <property type="molecule type" value="Genomic_DNA"/>
</dbReference>
<dbReference type="EMBL" id="RNUA01000230">
    <property type="protein sequence ID" value="MHT00769.1"/>
    <property type="molecule type" value="Genomic_DNA"/>
</dbReference>